<dbReference type="AlphaFoldDB" id="A0A5A7STH3"/>
<dbReference type="Proteomes" id="UP000321393">
    <property type="component" value="Unassembled WGS sequence"/>
</dbReference>
<reference evidence="1 2" key="1">
    <citation type="submission" date="2019-08" db="EMBL/GenBank/DDBJ databases">
        <title>Draft genome sequences of two oriental melons (Cucumis melo L. var makuwa).</title>
        <authorList>
            <person name="Kwon S.-Y."/>
        </authorList>
    </citation>
    <scope>NUCLEOTIDE SEQUENCE [LARGE SCALE GENOMIC DNA]</scope>
    <source>
        <strain evidence="2">cv. SW 3</strain>
        <tissue evidence="1">Leaf</tissue>
    </source>
</reference>
<evidence type="ECO:0000313" key="1">
    <source>
        <dbReference type="EMBL" id="KAA0032515.1"/>
    </source>
</evidence>
<protein>
    <submittedName>
        <fullName evidence="1">Uncharacterized protein</fullName>
    </submittedName>
</protein>
<organism evidence="1 2">
    <name type="scientific">Cucumis melo var. makuwa</name>
    <name type="common">Oriental melon</name>
    <dbReference type="NCBI Taxonomy" id="1194695"/>
    <lineage>
        <taxon>Eukaryota</taxon>
        <taxon>Viridiplantae</taxon>
        <taxon>Streptophyta</taxon>
        <taxon>Embryophyta</taxon>
        <taxon>Tracheophyta</taxon>
        <taxon>Spermatophyta</taxon>
        <taxon>Magnoliopsida</taxon>
        <taxon>eudicotyledons</taxon>
        <taxon>Gunneridae</taxon>
        <taxon>Pentapetalae</taxon>
        <taxon>rosids</taxon>
        <taxon>fabids</taxon>
        <taxon>Cucurbitales</taxon>
        <taxon>Cucurbitaceae</taxon>
        <taxon>Benincaseae</taxon>
        <taxon>Cucumis</taxon>
    </lineage>
</organism>
<dbReference type="EMBL" id="SSTE01021454">
    <property type="protein sequence ID" value="KAA0032515.1"/>
    <property type="molecule type" value="Genomic_DNA"/>
</dbReference>
<evidence type="ECO:0000313" key="2">
    <source>
        <dbReference type="Proteomes" id="UP000321393"/>
    </source>
</evidence>
<proteinExistence type="predicted"/>
<gene>
    <name evidence="1" type="ORF">E6C27_scaffold465G00230</name>
</gene>
<sequence length="127" mass="14418">MSSISKRVANRASHVMVPCIMWWNCTYSPELKVIESQVFESQMVRYKDSLATPLRVDDALLAYAHAQYQLPIPVHPREDNLAASVCDTSGSSTYTELELEASTNHMDSRLDNIEFELNRMKSSFTAE</sequence>
<accession>A0A5A7STH3</accession>
<name>A0A5A7STH3_CUCMM</name>
<comment type="caution">
    <text evidence="1">The sequence shown here is derived from an EMBL/GenBank/DDBJ whole genome shotgun (WGS) entry which is preliminary data.</text>
</comment>